<gene>
    <name evidence="1" type="ORF">S01H1_67535</name>
</gene>
<dbReference type="AlphaFoldDB" id="X0XVV5"/>
<comment type="caution">
    <text evidence="1">The sequence shown here is derived from an EMBL/GenBank/DDBJ whole genome shotgun (WGS) entry which is preliminary data.</text>
</comment>
<feature type="non-terminal residue" evidence="1">
    <location>
        <position position="60"/>
    </location>
</feature>
<reference evidence="1" key="1">
    <citation type="journal article" date="2014" name="Front. Microbiol.">
        <title>High frequency of phylogenetically diverse reductive dehalogenase-homologous genes in deep subseafloor sedimentary metagenomes.</title>
        <authorList>
            <person name="Kawai M."/>
            <person name="Futagami T."/>
            <person name="Toyoda A."/>
            <person name="Takaki Y."/>
            <person name="Nishi S."/>
            <person name="Hori S."/>
            <person name="Arai W."/>
            <person name="Tsubouchi T."/>
            <person name="Morono Y."/>
            <person name="Uchiyama I."/>
            <person name="Ito T."/>
            <person name="Fujiyama A."/>
            <person name="Inagaki F."/>
            <person name="Takami H."/>
        </authorList>
    </citation>
    <scope>NUCLEOTIDE SEQUENCE</scope>
    <source>
        <strain evidence="1">Expedition CK06-06</strain>
    </source>
</reference>
<evidence type="ECO:0000313" key="1">
    <source>
        <dbReference type="EMBL" id="GAG39377.1"/>
    </source>
</evidence>
<sequence>MIKVSVDVEISNDLIREIVRSLDGYHDYVTTVAELQSNPKFVTWVKRMVTLYLDRFEQDM</sequence>
<organism evidence="1">
    <name type="scientific">marine sediment metagenome</name>
    <dbReference type="NCBI Taxonomy" id="412755"/>
    <lineage>
        <taxon>unclassified sequences</taxon>
        <taxon>metagenomes</taxon>
        <taxon>ecological metagenomes</taxon>
    </lineage>
</organism>
<dbReference type="EMBL" id="BARS01044740">
    <property type="protein sequence ID" value="GAG39377.1"/>
    <property type="molecule type" value="Genomic_DNA"/>
</dbReference>
<name>X0XVV5_9ZZZZ</name>
<protein>
    <submittedName>
        <fullName evidence="1">Uncharacterized protein</fullName>
    </submittedName>
</protein>
<proteinExistence type="predicted"/>
<accession>X0XVV5</accession>